<organism evidence="1 2">
    <name type="scientific">Lentinula raphanica</name>
    <dbReference type="NCBI Taxonomy" id="153919"/>
    <lineage>
        <taxon>Eukaryota</taxon>
        <taxon>Fungi</taxon>
        <taxon>Dikarya</taxon>
        <taxon>Basidiomycota</taxon>
        <taxon>Agaricomycotina</taxon>
        <taxon>Agaricomycetes</taxon>
        <taxon>Agaricomycetidae</taxon>
        <taxon>Agaricales</taxon>
        <taxon>Marasmiineae</taxon>
        <taxon>Omphalotaceae</taxon>
        <taxon>Lentinula</taxon>
    </lineage>
</organism>
<accession>A0AA38U6F4</accession>
<proteinExistence type="predicted"/>
<sequence length="96" mass="10043">MLLSVSPYLGLETQRAFKSPSCLLFAILLVSQLFSIDVIARPLRPLVPAPPPAPAPLVNGTGGPGVAGFRVGWPIRVGSGQNSKTRHPVGIPGSYN</sequence>
<gene>
    <name evidence="1" type="ORF">F5878DRAFT_7359</name>
</gene>
<dbReference type="EMBL" id="MU806948">
    <property type="protein sequence ID" value="KAJ3832470.1"/>
    <property type="molecule type" value="Genomic_DNA"/>
</dbReference>
<dbReference type="AlphaFoldDB" id="A0AA38U6F4"/>
<reference evidence="1" key="1">
    <citation type="submission" date="2022-08" db="EMBL/GenBank/DDBJ databases">
        <authorList>
            <consortium name="DOE Joint Genome Institute"/>
            <person name="Min B."/>
            <person name="Riley R."/>
            <person name="Sierra-Patev S."/>
            <person name="Naranjo-Ortiz M."/>
            <person name="Looney B."/>
            <person name="Konkel Z."/>
            <person name="Slot J.C."/>
            <person name="Sakamoto Y."/>
            <person name="Steenwyk J.L."/>
            <person name="Rokas A."/>
            <person name="Carro J."/>
            <person name="Camarero S."/>
            <person name="Ferreira P."/>
            <person name="Molpeceres G."/>
            <person name="Ruiz-Duenas F.J."/>
            <person name="Serrano A."/>
            <person name="Henrissat B."/>
            <person name="Drula E."/>
            <person name="Hughes K.W."/>
            <person name="Mata J.L."/>
            <person name="Ishikawa N.K."/>
            <person name="Vargas-Isla R."/>
            <person name="Ushijima S."/>
            <person name="Smith C.A."/>
            <person name="Ahrendt S."/>
            <person name="Andreopoulos W."/>
            <person name="He G."/>
            <person name="Labutti K."/>
            <person name="Lipzen A."/>
            <person name="Ng V."/>
            <person name="Sandor L."/>
            <person name="Barry K."/>
            <person name="Martinez A.T."/>
            <person name="Xiao Y."/>
            <person name="Gibbons J.G."/>
            <person name="Terashima K."/>
            <person name="Hibbett D.S."/>
            <person name="Grigoriev I.V."/>
        </authorList>
    </citation>
    <scope>NUCLEOTIDE SEQUENCE</scope>
    <source>
        <strain evidence="1">TFB9207</strain>
    </source>
</reference>
<comment type="caution">
    <text evidence="1">The sequence shown here is derived from an EMBL/GenBank/DDBJ whole genome shotgun (WGS) entry which is preliminary data.</text>
</comment>
<evidence type="ECO:0000313" key="1">
    <source>
        <dbReference type="EMBL" id="KAJ3832470.1"/>
    </source>
</evidence>
<evidence type="ECO:0000313" key="2">
    <source>
        <dbReference type="Proteomes" id="UP001163846"/>
    </source>
</evidence>
<dbReference type="Proteomes" id="UP001163846">
    <property type="component" value="Unassembled WGS sequence"/>
</dbReference>
<name>A0AA38U6F4_9AGAR</name>
<protein>
    <submittedName>
        <fullName evidence="1">Uncharacterized protein</fullName>
    </submittedName>
</protein>
<keyword evidence="2" id="KW-1185">Reference proteome</keyword>